<organism evidence="2 3">
    <name type="scientific">Roseiarcus fermentans</name>
    <dbReference type="NCBI Taxonomy" id="1473586"/>
    <lineage>
        <taxon>Bacteria</taxon>
        <taxon>Pseudomonadati</taxon>
        <taxon>Pseudomonadota</taxon>
        <taxon>Alphaproteobacteria</taxon>
        <taxon>Hyphomicrobiales</taxon>
        <taxon>Roseiarcaceae</taxon>
        <taxon>Roseiarcus</taxon>
    </lineage>
</organism>
<name>A0A366FRN4_9HYPH</name>
<keyword evidence="1" id="KW-0732">Signal</keyword>
<gene>
    <name evidence="2" type="ORF">DFR50_10536</name>
</gene>
<evidence type="ECO:0000313" key="2">
    <source>
        <dbReference type="EMBL" id="RBP16395.1"/>
    </source>
</evidence>
<evidence type="ECO:0008006" key="4">
    <source>
        <dbReference type="Google" id="ProtNLM"/>
    </source>
</evidence>
<feature type="signal peptide" evidence="1">
    <location>
        <begin position="1"/>
        <end position="18"/>
    </location>
</feature>
<dbReference type="RefSeq" id="WP_210208814.1">
    <property type="nucleotide sequence ID" value="NZ_QNRK01000005.1"/>
</dbReference>
<proteinExistence type="predicted"/>
<protein>
    <recommendedName>
        <fullName evidence="4">CreA protein</fullName>
    </recommendedName>
</protein>
<evidence type="ECO:0000313" key="3">
    <source>
        <dbReference type="Proteomes" id="UP000253529"/>
    </source>
</evidence>
<dbReference type="Proteomes" id="UP000253529">
    <property type="component" value="Unassembled WGS sequence"/>
</dbReference>
<feature type="chain" id="PRO_5016760366" description="CreA protein" evidence="1">
    <location>
        <begin position="19"/>
        <end position="143"/>
    </location>
</feature>
<accession>A0A366FRN4</accession>
<dbReference type="AlphaFoldDB" id="A0A366FRN4"/>
<reference evidence="2 3" key="1">
    <citation type="submission" date="2018-06" db="EMBL/GenBank/DDBJ databases">
        <title>Genomic Encyclopedia of Type Strains, Phase IV (KMG-IV): sequencing the most valuable type-strain genomes for metagenomic binning, comparative biology and taxonomic classification.</title>
        <authorList>
            <person name="Goeker M."/>
        </authorList>
    </citation>
    <scope>NUCLEOTIDE SEQUENCE [LARGE SCALE GENOMIC DNA]</scope>
    <source>
        <strain evidence="2 3">DSM 24875</strain>
    </source>
</reference>
<dbReference type="EMBL" id="QNRK01000005">
    <property type="protein sequence ID" value="RBP16395.1"/>
    <property type="molecule type" value="Genomic_DNA"/>
</dbReference>
<keyword evidence="3" id="KW-1185">Reference proteome</keyword>
<comment type="caution">
    <text evidence="2">The sequence shown here is derived from an EMBL/GenBank/DDBJ whole genome shotgun (WGS) entry which is preliminary data.</text>
</comment>
<sequence length="143" mass="15087">MARWIAAMGLPVIGAALAGPAAAAAGQYEFLAAPQINLSLVYRLDKLSGDVIACQFAHSPGRADVGPGAFGVTACYRSGEGATGQEPGDYGLVATRHEQEGGVFRVNYRTGALSVCYLYFQREKQGDREAIADQYVVCTPPSK</sequence>
<evidence type="ECO:0000256" key="1">
    <source>
        <dbReference type="SAM" id="SignalP"/>
    </source>
</evidence>